<dbReference type="InterPro" id="IPR036271">
    <property type="entry name" value="Tet_transcr_reg_TetR-rel_C_sf"/>
</dbReference>
<dbReference type="RefSeq" id="WP_101836170.1">
    <property type="nucleotide sequence ID" value="NZ_FZMO01000554.1"/>
</dbReference>
<dbReference type="SUPFAM" id="SSF48498">
    <property type="entry name" value="Tetracyclin repressor-like, C-terminal domain"/>
    <property type="match status" value="1"/>
</dbReference>
<keyword evidence="7" id="KW-1185">Reference proteome</keyword>
<dbReference type="EMBL" id="FZMO01000554">
    <property type="protein sequence ID" value="SNQ51921.1"/>
    <property type="molecule type" value="Genomic_DNA"/>
</dbReference>
<evidence type="ECO:0000259" key="5">
    <source>
        <dbReference type="PROSITE" id="PS50977"/>
    </source>
</evidence>
<evidence type="ECO:0000256" key="2">
    <source>
        <dbReference type="ARBA" id="ARBA00023125"/>
    </source>
</evidence>
<dbReference type="PROSITE" id="PS50977">
    <property type="entry name" value="HTH_TETR_2"/>
    <property type="match status" value="1"/>
</dbReference>
<evidence type="ECO:0000256" key="3">
    <source>
        <dbReference type="ARBA" id="ARBA00023163"/>
    </source>
</evidence>
<dbReference type="Pfam" id="PF16859">
    <property type="entry name" value="TetR_C_11"/>
    <property type="match status" value="1"/>
</dbReference>
<evidence type="ECO:0000313" key="6">
    <source>
        <dbReference type="EMBL" id="SNQ51921.1"/>
    </source>
</evidence>
<dbReference type="PRINTS" id="PR00455">
    <property type="entry name" value="HTHTETR"/>
</dbReference>
<dbReference type="InterPro" id="IPR001647">
    <property type="entry name" value="HTH_TetR"/>
</dbReference>
<protein>
    <submittedName>
        <fullName evidence="6">Transcriptional regulator</fullName>
    </submittedName>
</protein>
<dbReference type="Pfam" id="PF00440">
    <property type="entry name" value="TetR_N"/>
    <property type="match status" value="1"/>
</dbReference>
<feature type="domain" description="HTH tetR-type" evidence="5">
    <location>
        <begin position="15"/>
        <end position="75"/>
    </location>
</feature>
<feature type="DNA-binding region" description="H-T-H motif" evidence="4">
    <location>
        <begin position="38"/>
        <end position="57"/>
    </location>
</feature>
<gene>
    <name evidence="6" type="ORF">FRACA_860019</name>
</gene>
<dbReference type="InterPro" id="IPR011075">
    <property type="entry name" value="TetR_C"/>
</dbReference>
<dbReference type="GO" id="GO:0000976">
    <property type="term" value="F:transcription cis-regulatory region binding"/>
    <property type="evidence" value="ECO:0007669"/>
    <property type="project" value="TreeGrafter"/>
</dbReference>
<dbReference type="Gene3D" id="1.10.357.10">
    <property type="entry name" value="Tetracycline Repressor, domain 2"/>
    <property type="match status" value="1"/>
</dbReference>
<dbReference type="PANTHER" id="PTHR30055">
    <property type="entry name" value="HTH-TYPE TRANSCRIPTIONAL REGULATOR RUTR"/>
    <property type="match status" value="1"/>
</dbReference>
<sequence>MSPPDGSGRGRPRDESREQAILDAALELLVEVGYERMSMVAVASRARASKATIYRRWPCKDQMVVEALRRRAPEAHVPADTGSLREDLAAEVRLMAEVVSGPDGAMLVGVLRAASESPQLAAVIQANVLQHKTEMGSCLMQRAVERGELADIVDAAPLMEVILAMIFMRLLVTGEPLDDAFVEHVVDEVALPLLAGRSGRLAESSNT</sequence>
<evidence type="ECO:0000256" key="4">
    <source>
        <dbReference type="PROSITE-ProRule" id="PRU00335"/>
    </source>
</evidence>
<dbReference type="OrthoDB" id="9796019at2"/>
<evidence type="ECO:0000313" key="7">
    <source>
        <dbReference type="Proteomes" id="UP000234331"/>
    </source>
</evidence>
<evidence type="ECO:0000256" key="1">
    <source>
        <dbReference type="ARBA" id="ARBA00023015"/>
    </source>
</evidence>
<dbReference type="Proteomes" id="UP000234331">
    <property type="component" value="Unassembled WGS sequence"/>
</dbReference>
<keyword evidence="1" id="KW-0805">Transcription regulation</keyword>
<organism evidence="6 7">
    <name type="scientific">Frankia canadensis</name>
    <dbReference type="NCBI Taxonomy" id="1836972"/>
    <lineage>
        <taxon>Bacteria</taxon>
        <taxon>Bacillati</taxon>
        <taxon>Actinomycetota</taxon>
        <taxon>Actinomycetes</taxon>
        <taxon>Frankiales</taxon>
        <taxon>Frankiaceae</taxon>
        <taxon>Frankia</taxon>
    </lineage>
</organism>
<dbReference type="Gene3D" id="1.10.10.60">
    <property type="entry name" value="Homeodomain-like"/>
    <property type="match status" value="1"/>
</dbReference>
<dbReference type="PANTHER" id="PTHR30055:SF148">
    <property type="entry name" value="TETR-FAMILY TRANSCRIPTIONAL REGULATOR"/>
    <property type="match status" value="1"/>
</dbReference>
<dbReference type="SUPFAM" id="SSF46689">
    <property type="entry name" value="Homeodomain-like"/>
    <property type="match status" value="1"/>
</dbReference>
<dbReference type="InterPro" id="IPR009057">
    <property type="entry name" value="Homeodomain-like_sf"/>
</dbReference>
<proteinExistence type="predicted"/>
<dbReference type="AlphaFoldDB" id="A0A2I2L1X6"/>
<dbReference type="InterPro" id="IPR050109">
    <property type="entry name" value="HTH-type_TetR-like_transc_reg"/>
</dbReference>
<keyword evidence="3" id="KW-0804">Transcription</keyword>
<keyword evidence="2 4" id="KW-0238">DNA-binding</keyword>
<accession>A0A2I2L1X6</accession>
<name>A0A2I2L1X6_9ACTN</name>
<dbReference type="GO" id="GO:0003700">
    <property type="term" value="F:DNA-binding transcription factor activity"/>
    <property type="evidence" value="ECO:0007669"/>
    <property type="project" value="TreeGrafter"/>
</dbReference>
<reference evidence="6 7" key="1">
    <citation type="submission" date="2017-06" db="EMBL/GenBank/DDBJ databases">
        <authorList>
            <person name="Kim H.J."/>
            <person name="Triplett B.A."/>
        </authorList>
    </citation>
    <scope>NUCLEOTIDE SEQUENCE [LARGE SCALE GENOMIC DNA]</scope>
    <source>
        <strain evidence="6">FRACA_ARgP5</strain>
    </source>
</reference>